<dbReference type="AlphaFoldDB" id="A0AA43TU80"/>
<feature type="region of interest" description="Disordered" evidence="2">
    <location>
        <begin position="72"/>
        <end position="113"/>
    </location>
</feature>
<evidence type="ECO:0000259" key="3">
    <source>
        <dbReference type="Pfam" id="PF12936"/>
    </source>
</evidence>
<dbReference type="InterPro" id="IPR024626">
    <property type="entry name" value="Kri1-like_C"/>
</dbReference>
<feature type="compositionally biased region" description="Acidic residues" evidence="2">
    <location>
        <begin position="92"/>
        <end position="110"/>
    </location>
</feature>
<dbReference type="GO" id="GO:0000447">
    <property type="term" value="P:endonucleolytic cleavage in ITS1 to separate SSU-rRNA from 5.8S rRNA and LSU-rRNA from tricistronic rRNA transcript (SSU-rRNA, 5.8S rRNA, LSU-rRNA)"/>
    <property type="evidence" value="ECO:0007669"/>
    <property type="project" value="TreeGrafter"/>
</dbReference>
<evidence type="ECO:0000313" key="5">
    <source>
        <dbReference type="Proteomes" id="UP001161017"/>
    </source>
</evidence>
<feature type="region of interest" description="Disordered" evidence="2">
    <location>
        <begin position="203"/>
        <end position="255"/>
    </location>
</feature>
<dbReference type="GO" id="GO:0005730">
    <property type="term" value="C:nucleolus"/>
    <property type="evidence" value="ECO:0007669"/>
    <property type="project" value="TreeGrafter"/>
</dbReference>
<name>A0AA43TU80_9LECA</name>
<feature type="compositionally biased region" description="Basic and acidic residues" evidence="2">
    <location>
        <begin position="589"/>
        <end position="600"/>
    </location>
</feature>
<dbReference type="EMBL" id="JAPUFD010000004">
    <property type="protein sequence ID" value="MDI1486885.1"/>
    <property type="molecule type" value="Genomic_DNA"/>
</dbReference>
<feature type="compositionally biased region" description="Basic residues" evidence="2">
    <location>
        <begin position="574"/>
        <end position="588"/>
    </location>
</feature>
<proteinExistence type="inferred from homology"/>
<feature type="region of interest" description="Disordered" evidence="2">
    <location>
        <begin position="273"/>
        <end position="293"/>
    </location>
</feature>
<gene>
    <name evidence="4" type="primary">kri1</name>
    <name evidence="4" type="ORF">OHK93_006147</name>
</gene>
<feature type="region of interest" description="Disordered" evidence="2">
    <location>
        <begin position="568"/>
        <end position="640"/>
    </location>
</feature>
<evidence type="ECO:0000313" key="4">
    <source>
        <dbReference type="EMBL" id="MDI1486885.1"/>
    </source>
</evidence>
<feature type="compositionally biased region" description="Acidic residues" evidence="2">
    <location>
        <begin position="460"/>
        <end position="470"/>
    </location>
</feature>
<feature type="region of interest" description="Disordered" evidence="2">
    <location>
        <begin position="1"/>
        <end position="46"/>
    </location>
</feature>
<feature type="compositionally biased region" description="Acidic residues" evidence="2">
    <location>
        <begin position="283"/>
        <end position="293"/>
    </location>
</feature>
<dbReference type="GO" id="GO:0030686">
    <property type="term" value="C:90S preribosome"/>
    <property type="evidence" value="ECO:0007669"/>
    <property type="project" value="TreeGrafter"/>
</dbReference>
<protein>
    <submittedName>
        <fullName evidence="4">Kinetochore protein Spc24</fullName>
    </submittedName>
</protein>
<organism evidence="4 5">
    <name type="scientific">Ramalina farinacea</name>
    <dbReference type="NCBI Taxonomy" id="258253"/>
    <lineage>
        <taxon>Eukaryota</taxon>
        <taxon>Fungi</taxon>
        <taxon>Dikarya</taxon>
        <taxon>Ascomycota</taxon>
        <taxon>Pezizomycotina</taxon>
        <taxon>Lecanoromycetes</taxon>
        <taxon>OSLEUM clade</taxon>
        <taxon>Lecanoromycetidae</taxon>
        <taxon>Lecanorales</taxon>
        <taxon>Lecanorineae</taxon>
        <taxon>Ramalinaceae</taxon>
        <taxon>Ramalina</taxon>
    </lineage>
</organism>
<dbReference type="Pfam" id="PF12936">
    <property type="entry name" value="Kri1_C"/>
    <property type="match status" value="1"/>
</dbReference>
<feature type="region of interest" description="Disordered" evidence="2">
    <location>
        <begin position="325"/>
        <end position="355"/>
    </location>
</feature>
<feature type="domain" description="Kri1-like C-terminal" evidence="3">
    <location>
        <begin position="504"/>
        <end position="593"/>
    </location>
</feature>
<comment type="caution">
    <text evidence="4">The sequence shown here is derived from an EMBL/GenBank/DDBJ whole genome shotgun (WGS) entry which is preliminary data.</text>
</comment>
<dbReference type="InterPro" id="IPR018034">
    <property type="entry name" value="Kri1"/>
</dbReference>
<sequence length="640" mass="73358">MACTDGPKRKQSDRAGGQGSPKRRKALLEEESSDEEVGGVPLPDEYSLNINESFAKRFEYNKKREELHKLEEKYGQATAAETKGSSARVVEGDDTNSDSSSDSEEEDDDGVLASGVLDEQIQSTLNAIRQKDPRVYDQDVQFYTSEEALPQERSDSKSRIPKPMHLSEYHRRNLLDGGSPAAESVLPTYAEQQERAKEELVKEMHAAAEPAEDEKSDGDKETNEFLVAKAPSHGVSNQNKPDRDRLHESDVAIADQDPQNYLLKYMSSRAWVSNESSKFQPFESDDEEEDQKAEDFEEAYNLRFEDPTKSNEVLMSHARDTAAKYSVRKEDLNPRKRARETERAKKEAARQVRNEEKTRFRKLKIAEAEARVKKIQEAAGFRRNSIGDEEWSAFLEESWSDDQWEKKMDEKFGANYYADRDDHEDIEGRTAKKPKWEDDIEIDDIVPRFAAKEETNTFDLTEDSDSDETPAEAPLPNELDETGQKLPRNDREQAQKEKRQQRRKIERIIDGQMETEETMSNFSKKHNGFFRYRDTSPTAFGMNARDILMASDSQLNQYAGLKKMAAFRDADKKRKDKKKLGKKARLRQWRKETFGSEDGPRQSFAELLSGHDAREKPLHHKGQGHGGVDVNSHQKRAQKK</sequence>
<feature type="region of interest" description="Disordered" evidence="2">
    <location>
        <begin position="128"/>
        <end position="167"/>
    </location>
</feature>
<keyword evidence="5" id="KW-1185">Reference proteome</keyword>
<feature type="compositionally biased region" description="Basic and acidic residues" evidence="2">
    <location>
        <begin position="1"/>
        <end position="13"/>
    </location>
</feature>
<dbReference type="PANTHER" id="PTHR14490:SF5">
    <property type="entry name" value="PROTEIN KRI1 HOMOLOG"/>
    <property type="match status" value="1"/>
</dbReference>
<feature type="compositionally biased region" description="Basic and acidic residues" evidence="2">
    <location>
        <begin position="487"/>
        <end position="498"/>
    </location>
</feature>
<dbReference type="PANTHER" id="PTHR14490">
    <property type="entry name" value="ZINC FINGER, ZZ TYPE"/>
    <property type="match status" value="1"/>
</dbReference>
<feature type="compositionally biased region" description="Basic and acidic residues" evidence="2">
    <location>
        <begin position="240"/>
        <end position="250"/>
    </location>
</feature>
<feature type="compositionally biased region" description="Basic and acidic residues" evidence="2">
    <location>
        <begin position="415"/>
        <end position="437"/>
    </location>
</feature>
<reference evidence="4" key="1">
    <citation type="journal article" date="2023" name="Genome Biol. Evol.">
        <title>First Whole Genome Sequence and Flow Cytometry Genome Size Data for the Lichen-Forming Fungus Ramalina farinacea (Ascomycota).</title>
        <authorList>
            <person name="Llewellyn T."/>
            <person name="Mian S."/>
            <person name="Hill R."/>
            <person name="Leitch I.J."/>
            <person name="Gaya E."/>
        </authorList>
    </citation>
    <scope>NUCLEOTIDE SEQUENCE</scope>
    <source>
        <strain evidence="4">LIQ254RAFAR</strain>
    </source>
</reference>
<comment type="similarity">
    <text evidence="1">Belongs to the KRI1 family.</text>
</comment>
<evidence type="ECO:0000256" key="1">
    <source>
        <dbReference type="ARBA" id="ARBA00007473"/>
    </source>
</evidence>
<evidence type="ECO:0000256" key="2">
    <source>
        <dbReference type="SAM" id="MobiDB-lite"/>
    </source>
</evidence>
<dbReference type="Pfam" id="PF05178">
    <property type="entry name" value="Kri1"/>
    <property type="match status" value="1"/>
</dbReference>
<accession>A0AA43TU80</accession>
<feature type="region of interest" description="Disordered" evidence="2">
    <location>
        <begin position="415"/>
        <end position="508"/>
    </location>
</feature>
<dbReference type="Proteomes" id="UP001161017">
    <property type="component" value="Unassembled WGS sequence"/>
</dbReference>